<dbReference type="RefSeq" id="WP_135203766.1">
    <property type="nucleotide sequence ID" value="NZ_SPVG01000223.1"/>
</dbReference>
<comment type="caution">
    <text evidence="1">The sequence shown here is derived from an EMBL/GenBank/DDBJ whole genome shotgun (WGS) entry which is preliminary data.</text>
</comment>
<proteinExistence type="predicted"/>
<protein>
    <recommendedName>
        <fullName evidence="3">Endonuclease/exonuclease/phosphatase family protein</fullName>
    </recommendedName>
</protein>
<organism evidence="1 2">
    <name type="scientific">Duganella callida</name>
    <dbReference type="NCBI Taxonomy" id="2561932"/>
    <lineage>
        <taxon>Bacteria</taxon>
        <taxon>Pseudomonadati</taxon>
        <taxon>Pseudomonadota</taxon>
        <taxon>Betaproteobacteria</taxon>
        <taxon>Burkholderiales</taxon>
        <taxon>Oxalobacteraceae</taxon>
        <taxon>Telluria group</taxon>
        <taxon>Duganella</taxon>
    </lineage>
</organism>
<sequence length="365" mass="38900">MPIFSYQSFNAGNQSKHDLVSVTAQKLTVETHDHLAASTGAARLVYPTLHDESFDSMNYPDGRPADRHLPPVQGPARLVATAPVGTISQTNVRPDEFFDMMKYKVLQNRQGVFREMQQMPHVTAFGELNGANADFRTMNEYVVSDLAGATANKKACNNFSVYCSNGIRADCVGQGDGWYAINYLGYTVVFVHVPNRLMKGAKPPVAAAAKPGALRGVGATHQAKPAAPKPYARSAGGETTEDRLVTFYKGIADTIIQNGGGVIDLIMGDTNQSSGGVTPSVVSKATSLDFKSAHTGSISPIDGYKVSVGGTNSKGDKMYDVAVYNAATVRMKKICYWSQLAPVADGSAVAAVTDHMGLAVDIELI</sequence>
<evidence type="ECO:0000313" key="1">
    <source>
        <dbReference type="EMBL" id="TFW16809.1"/>
    </source>
</evidence>
<dbReference type="OrthoDB" id="7257578at2"/>
<reference evidence="1 2" key="1">
    <citation type="submission" date="2019-03" db="EMBL/GenBank/DDBJ databases">
        <title>Draft Genome Sequence of Duganella callidus sp. nov., a Novel Duganella Species Isolated from Cultivated Soil.</title>
        <authorList>
            <person name="Raths R."/>
            <person name="Peta V."/>
            <person name="Bucking H."/>
        </authorList>
    </citation>
    <scope>NUCLEOTIDE SEQUENCE [LARGE SCALE GENOMIC DNA]</scope>
    <source>
        <strain evidence="1 2">DN04</strain>
    </source>
</reference>
<name>A0A4Y9SAR9_9BURK</name>
<dbReference type="AlphaFoldDB" id="A0A4Y9SAR9"/>
<keyword evidence="2" id="KW-1185">Reference proteome</keyword>
<evidence type="ECO:0000313" key="2">
    <source>
        <dbReference type="Proteomes" id="UP000297729"/>
    </source>
</evidence>
<dbReference type="Proteomes" id="UP000297729">
    <property type="component" value="Unassembled WGS sequence"/>
</dbReference>
<gene>
    <name evidence="1" type="ORF">E4L98_22420</name>
</gene>
<evidence type="ECO:0008006" key="3">
    <source>
        <dbReference type="Google" id="ProtNLM"/>
    </source>
</evidence>
<accession>A0A4Y9SAR9</accession>
<dbReference type="EMBL" id="SPVG01000223">
    <property type="protein sequence ID" value="TFW16809.1"/>
    <property type="molecule type" value="Genomic_DNA"/>
</dbReference>